<evidence type="ECO:0000313" key="16">
    <source>
        <dbReference type="Proteomes" id="UP000076770"/>
    </source>
</evidence>
<dbReference type="Proteomes" id="UP000033057">
    <property type="component" value="Chromosome"/>
</dbReference>
<reference evidence="17 18" key="4">
    <citation type="journal article" date="2018" name="Proc. Natl. Acad. Sci. U.S.A.">
        <title>Nonmutational mechanism of inheritance in the Archaeon Sulfolobus solfataricus.</title>
        <authorList>
            <person name="Payne S."/>
            <person name="McCarthy S."/>
            <person name="Johnson T."/>
            <person name="North E."/>
            <person name="Blum P."/>
        </authorList>
    </citation>
    <scope>NUCLEOTIDE SEQUENCE [LARGE SCALE GENOMIC DNA]</scope>
    <source>
        <strain evidence="5 17">SARC-H</strain>
        <strain evidence="6 21">SARC-I</strain>
        <strain evidence="8 22">SARC-N</strain>
        <strain evidence="9 23">SARC-O</strain>
        <strain evidence="10 18">SUL120</strain>
        <strain evidence="4 19">SULG</strain>
        <strain evidence="7 20">SULM</strain>
    </source>
</reference>
<dbReference type="GeneID" id="58783420"/>
<dbReference type="Proteomes" id="UP000267993">
    <property type="component" value="Chromosome"/>
</dbReference>
<evidence type="ECO:0000313" key="15">
    <source>
        <dbReference type="Proteomes" id="UP000033106"/>
    </source>
</evidence>
<evidence type="ECO:0000313" key="24">
    <source>
        <dbReference type="Proteomes" id="UP000594632"/>
    </source>
</evidence>
<reference evidence="3" key="5">
    <citation type="submission" date="2018-10" db="EMBL/GenBank/DDBJ databases">
        <authorList>
            <person name="McCarthy S."/>
            <person name="Gradnigo J."/>
            <person name="Johnson T."/>
            <person name="Payne S."/>
            <person name="Lipzen A."/>
            <person name="Schackwitz W."/>
            <person name="Martin J."/>
            <person name="Moriyama E."/>
            <person name="Blum P."/>
        </authorList>
    </citation>
    <scope>NUCLEOTIDE SEQUENCE</scope>
    <source>
        <strain evidence="1">SARC-B</strain>
        <strain evidence="2">SARC-C</strain>
        <strain evidence="3">SULA</strain>
    </source>
</reference>
<dbReference type="KEGG" id="ssol:SULB_2922"/>
<dbReference type="Proteomes" id="UP000033106">
    <property type="component" value="Chromosome"/>
</dbReference>
<evidence type="ECO:0000313" key="7">
    <source>
        <dbReference type="EMBL" id="AZF77287.1"/>
    </source>
</evidence>
<evidence type="ECO:0000313" key="8">
    <source>
        <dbReference type="EMBL" id="AZF79892.1"/>
    </source>
</evidence>
<reference evidence="16" key="2">
    <citation type="submission" date="2016-04" db="EMBL/GenBank/DDBJ databases">
        <authorList>
            <person name="Shah S.A."/>
            <person name="Garrett R.A."/>
        </authorList>
    </citation>
    <scope>NUCLEOTIDE SEQUENCE [LARGE SCALE GENOMIC DNA]</scope>
    <source>
        <strain evidence="16">ATCC 35091 / DSM 1616 / JCM 8930 / NBRC 15331 / P1</strain>
    </source>
</reference>
<reference evidence="13 14" key="1">
    <citation type="journal article" date="2015" name="Genome Announc.">
        <title>Complete Genome Sequence of Sulfolobus solfataricus Strain 98/2 and Evolved Derivatives.</title>
        <authorList>
            <person name="McCarthy S."/>
            <person name="Gradnigo J."/>
            <person name="Johnson T."/>
            <person name="Payne S."/>
            <person name="Lipzen A."/>
            <person name="Martin J."/>
            <person name="Schackwitz W."/>
            <person name="Moriyama E."/>
            <person name="Blum P."/>
        </authorList>
    </citation>
    <scope>NUCLEOTIDE SEQUENCE [LARGE SCALE GENOMIC DNA]</scope>
    <source>
        <strain evidence="13">98/2 SULC</strain>
        <strain evidence="1">SARC-B</strain>
        <strain evidence="2">SARC-C</strain>
        <strain evidence="3 15">SULA</strain>
        <strain evidence="14">SULB</strain>
    </source>
</reference>
<evidence type="ECO:0000313" key="13">
    <source>
        <dbReference type="Proteomes" id="UP000033057"/>
    </source>
</evidence>
<evidence type="ECO:0000313" key="14">
    <source>
        <dbReference type="Proteomes" id="UP000033085"/>
    </source>
</evidence>
<evidence type="ECO:0000313" key="5">
    <source>
        <dbReference type="EMBL" id="AZF72056.1"/>
    </source>
</evidence>
<dbReference type="OMA" id="ITQDFFP"/>
<gene>
    <name evidence="11" type="ORF">HFC64_06295</name>
    <name evidence="12" type="ORF">SSOP1_2323</name>
    <name evidence="3" type="ORF">SULA_2922</name>
    <name evidence="1" type="ORF">SULB_2922</name>
    <name evidence="2" type="ORF">SULC_2919</name>
    <name evidence="4" type="ORF">SULG_14920</name>
    <name evidence="5" type="ORF">SULH_14920</name>
    <name evidence="6" type="ORF">SULI_14920</name>
    <name evidence="7" type="ORF">SULM_14850</name>
    <name evidence="8" type="ORF">SULN_14840</name>
    <name evidence="9" type="ORF">SULO_14860</name>
    <name evidence="10" type="ORF">SULZ_14925</name>
</gene>
<dbReference type="Proteomes" id="UP000278715">
    <property type="component" value="Chromosome"/>
</dbReference>
<protein>
    <submittedName>
        <fullName evidence="3">Uncharacterized protein</fullName>
    </submittedName>
</protein>
<evidence type="ECO:0000313" key="11">
    <source>
        <dbReference type="EMBL" id="QPG49479.1"/>
    </source>
</evidence>
<dbReference type="EMBL" id="CP033238">
    <property type="protein sequence ID" value="AZF77287.1"/>
    <property type="molecule type" value="Genomic_DNA"/>
</dbReference>
<dbReference type="PATRIC" id="fig|2287.6.peg.3132"/>
<dbReference type="EMBL" id="CP011055">
    <property type="protein sequence ID" value="AKA74971.1"/>
    <property type="molecule type" value="Genomic_DNA"/>
</dbReference>
<dbReference type="EMBL" id="CP033235">
    <property type="protein sequence ID" value="AZF69436.1"/>
    <property type="molecule type" value="Genomic_DNA"/>
</dbReference>
<dbReference type="Proteomes" id="UP000076770">
    <property type="component" value="Chromosome i"/>
</dbReference>
<evidence type="ECO:0000313" key="20">
    <source>
        <dbReference type="Proteomes" id="UP000273443"/>
    </source>
</evidence>
<sequence length="265" mass="31527">MNFITFAEKLGIDREAAIKVYRLFNGGYFESLYYSKPPILHKLREWPRKYLTKKLILIKNFQLNQAFEALIWADIIAIYGMSSKLIDRPLKYGILEKNIEYIYEEIKKYSLSNNFTDYPTTLSLDFIKVDFSPFIKDLTNKRMEEMKANDSEIINDIAYDSKLMEEIKIKYPWAKNVKRENAVRAFQLSERVNEFVEYIIPFIYYLAASKTLHFDYTLLSNTISDTIKLVEEEGSRAIKEQEMSSEYQRKVRELYQLIITTLNYF</sequence>
<dbReference type="EMBL" id="CP033240">
    <property type="protein sequence ID" value="AZF82498.1"/>
    <property type="molecule type" value="Genomic_DNA"/>
</dbReference>
<dbReference type="EMBL" id="CP033241">
    <property type="protein sequence ID" value="AZF85104.1"/>
    <property type="molecule type" value="Genomic_DNA"/>
</dbReference>
<dbReference type="Proteomes" id="UP000273194">
    <property type="component" value="Chromosome"/>
</dbReference>
<dbReference type="Proteomes" id="UP000594632">
    <property type="component" value="Chromosome"/>
</dbReference>
<dbReference type="GeneID" id="1453681"/>
<dbReference type="Proteomes" id="UP000269431">
    <property type="component" value="Chromosome"/>
</dbReference>
<organism evidence="3 15">
    <name type="scientific">Saccharolobus solfataricus</name>
    <name type="common">Sulfolobus solfataricus</name>
    <dbReference type="NCBI Taxonomy" id="2287"/>
    <lineage>
        <taxon>Archaea</taxon>
        <taxon>Thermoproteota</taxon>
        <taxon>Thermoprotei</taxon>
        <taxon>Sulfolobales</taxon>
        <taxon>Sulfolobaceae</taxon>
        <taxon>Saccharolobus</taxon>
    </lineage>
</organism>
<dbReference type="EMBL" id="CP011057">
    <property type="protein sequence ID" value="AKA80358.1"/>
    <property type="molecule type" value="Genomic_DNA"/>
</dbReference>
<evidence type="ECO:0000313" key="21">
    <source>
        <dbReference type="Proteomes" id="UP000275843"/>
    </source>
</evidence>
<evidence type="ECO:0000313" key="4">
    <source>
        <dbReference type="EMBL" id="AZF69436.1"/>
    </source>
</evidence>
<dbReference type="EMBL" id="CP033239">
    <property type="protein sequence ID" value="AZF79892.1"/>
    <property type="molecule type" value="Genomic_DNA"/>
</dbReference>
<evidence type="ECO:0000313" key="19">
    <source>
        <dbReference type="Proteomes" id="UP000273194"/>
    </source>
</evidence>
<evidence type="ECO:0000313" key="23">
    <source>
        <dbReference type="Proteomes" id="UP000282269"/>
    </source>
</evidence>
<evidence type="ECO:0000313" key="9">
    <source>
        <dbReference type="EMBL" id="AZF82498.1"/>
    </source>
</evidence>
<dbReference type="EMBL" id="CP033236">
    <property type="protein sequence ID" value="AZF72056.1"/>
    <property type="molecule type" value="Genomic_DNA"/>
</dbReference>
<dbReference type="Proteomes" id="UP000273443">
    <property type="component" value="Chromosome"/>
</dbReference>
<dbReference type="OrthoDB" id="35796at2157"/>
<dbReference type="KEGG" id="ssof:SULC_2919"/>
<evidence type="ECO:0000313" key="10">
    <source>
        <dbReference type="EMBL" id="AZF85104.1"/>
    </source>
</evidence>
<reference evidence="11 24" key="6">
    <citation type="journal article" date="2020" name="Nat. Commun.">
        <title>The structures of two archaeal type IV pili illuminate evolutionary relationships.</title>
        <authorList>
            <person name="Wang F."/>
            <person name="Baquero D.P."/>
            <person name="Su Z."/>
            <person name="Beltran L.C."/>
            <person name="Prangishvili D."/>
            <person name="Krupovic M."/>
            <person name="Egelman E.H."/>
        </authorList>
    </citation>
    <scope>NUCLEOTIDE SEQUENCE [LARGE SCALE GENOMIC DNA]</scope>
    <source>
        <strain evidence="11 24">POZ149</strain>
    </source>
</reference>
<proteinExistence type="predicted"/>
<evidence type="ECO:0000313" key="17">
    <source>
        <dbReference type="Proteomes" id="UP000267993"/>
    </source>
</evidence>
<dbReference type="EMBL" id="LT549890">
    <property type="protein sequence ID" value="SAI85877.1"/>
    <property type="molecule type" value="Genomic_DNA"/>
</dbReference>
<dbReference type="Proteomes" id="UP000282269">
    <property type="component" value="Chromosome"/>
</dbReference>
<accession>A0A0E3KDS9</accession>
<evidence type="ECO:0000313" key="3">
    <source>
        <dbReference type="EMBL" id="AKA80358.1"/>
    </source>
</evidence>
<evidence type="ECO:0000313" key="12">
    <source>
        <dbReference type="EMBL" id="SAI85877.1"/>
    </source>
</evidence>
<dbReference type="RefSeq" id="WP_009992120.1">
    <property type="nucleotide sequence ID" value="NZ_CP011055.2"/>
</dbReference>
<dbReference type="EMBL" id="CP011056">
    <property type="protein sequence ID" value="AKA77667.1"/>
    <property type="molecule type" value="Genomic_DNA"/>
</dbReference>
<reference evidence="12" key="3">
    <citation type="submission" date="2016-04" db="EMBL/GenBank/DDBJ databases">
        <authorList>
            <person name="Evans L.H."/>
            <person name="Alamgir A."/>
            <person name="Owens N."/>
            <person name="Weber N.D."/>
            <person name="Virtaneva K."/>
            <person name="Barbian K."/>
            <person name="Babar A."/>
            <person name="Rosenke K."/>
        </authorList>
    </citation>
    <scope>NUCLEOTIDE SEQUENCE</scope>
    <source>
        <strain evidence="12">P1</strain>
    </source>
</reference>
<dbReference type="EMBL" id="CP050869">
    <property type="protein sequence ID" value="QPG49479.1"/>
    <property type="molecule type" value="Genomic_DNA"/>
</dbReference>
<dbReference type="AlphaFoldDB" id="A0A0E3KDS9"/>
<dbReference type="EMBL" id="CP033237">
    <property type="protein sequence ID" value="AZF74676.1"/>
    <property type="molecule type" value="Genomic_DNA"/>
</dbReference>
<dbReference type="Proteomes" id="UP000275843">
    <property type="component" value="Chromosome"/>
</dbReference>
<dbReference type="Proteomes" id="UP000033085">
    <property type="component" value="Chromosome"/>
</dbReference>
<dbReference type="KEGG" id="ssoa:SULA_2922"/>
<evidence type="ECO:0000313" key="18">
    <source>
        <dbReference type="Proteomes" id="UP000269431"/>
    </source>
</evidence>
<name>A0A0E3KDS9_SACSO</name>
<evidence type="ECO:0000313" key="1">
    <source>
        <dbReference type="EMBL" id="AKA74971.1"/>
    </source>
</evidence>
<evidence type="ECO:0000313" key="22">
    <source>
        <dbReference type="Proteomes" id="UP000278715"/>
    </source>
</evidence>
<evidence type="ECO:0000313" key="2">
    <source>
        <dbReference type="EMBL" id="AKA77667.1"/>
    </source>
</evidence>
<evidence type="ECO:0000313" key="6">
    <source>
        <dbReference type="EMBL" id="AZF74676.1"/>
    </source>
</evidence>